<accession>A0A224Y3U6</accession>
<keyword evidence="1" id="KW-1133">Transmembrane helix</keyword>
<keyword evidence="1" id="KW-0812">Transmembrane</keyword>
<evidence type="ECO:0000256" key="1">
    <source>
        <dbReference type="SAM" id="Phobius"/>
    </source>
</evidence>
<dbReference type="EMBL" id="GFTR01001255">
    <property type="protein sequence ID" value="JAW15171.1"/>
    <property type="molecule type" value="Transcribed_RNA"/>
</dbReference>
<feature type="transmembrane region" description="Helical" evidence="1">
    <location>
        <begin position="44"/>
        <end position="65"/>
    </location>
</feature>
<proteinExistence type="predicted"/>
<organism evidence="2">
    <name type="scientific">Panstrongylus lignarius</name>
    <dbReference type="NCBI Taxonomy" id="156445"/>
    <lineage>
        <taxon>Eukaryota</taxon>
        <taxon>Metazoa</taxon>
        <taxon>Ecdysozoa</taxon>
        <taxon>Arthropoda</taxon>
        <taxon>Hexapoda</taxon>
        <taxon>Insecta</taxon>
        <taxon>Pterygota</taxon>
        <taxon>Neoptera</taxon>
        <taxon>Paraneoptera</taxon>
        <taxon>Hemiptera</taxon>
        <taxon>Heteroptera</taxon>
        <taxon>Panheteroptera</taxon>
        <taxon>Cimicomorpha</taxon>
        <taxon>Reduviidae</taxon>
        <taxon>Triatominae</taxon>
        <taxon>Panstrongylus</taxon>
    </lineage>
</organism>
<sequence length="90" mass="10398">MGNSQLPTIQNLVVLVLFVRFQAMPSHFHFAWVNQKFLILQDPYLKHAVVALLHLYWVMYAWNYLLFLRPGDHLYGGPVLHTSVSSCPST</sequence>
<feature type="transmembrane region" description="Helical" evidence="1">
    <location>
        <begin position="12"/>
        <end position="32"/>
    </location>
</feature>
<protein>
    <submittedName>
        <fullName evidence="2">Uncharacterized protein</fullName>
    </submittedName>
</protein>
<evidence type="ECO:0000313" key="2">
    <source>
        <dbReference type="EMBL" id="JAW15171.1"/>
    </source>
</evidence>
<name>A0A224Y3U6_9HEMI</name>
<reference evidence="2" key="1">
    <citation type="journal article" date="2018" name="PLoS Negl. Trop. Dis.">
        <title>An insight into the salivary gland and fat body transcriptome of Panstrongylus lignarius (Hemiptera: Heteroptera), the main vector of Chagas disease in Peru.</title>
        <authorList>
            <person name="Nevoa J.C."/>
            <person name="Mendes M.T."/>
            <person name="da Silva M.V."/>
            <person name="Soares S.C."/>
            <person name="Oliveira C.J.F."/>
            <person name="Ribeiro J.M.C."/>
        </authorList>
    </citation>
    <scope>NUCLEOTIDE SEQUENCE</scope>
</reference>
<keyword evidence="1" id="KW-0472">Membrane</keyword>
<dbReference type="AlphaFoldDB" id="A0A224Y3U6"/>